<comment type="caution">
    <text evidence="1">The sequence shown here is derived from an EMBL/GenBank/DDBJ whole genome shotgun (WGS) entry which is preliminary data.</text>
</comment>
<reference evidence="1 2" key="1">
    <citation type="submission" date="2020-08" db="EMBL/GenBank/DDBJ databases">
        <title>Genomic Encyclopedia of Type Strains, Phase IV (KMG-IV): sequencing the most valuable type-strain genomes for metagenomic binning, comparative biology and taxonomic classification.</title>
        <authorList>
            <person name="Goeker M."/>
        </authorList>
    </citation>
    <scope>NUCLEOTIDE SEQUENCE [LARGE SCALE GENOMIC DNA]</scope>
    <source>
        <strain evidence="1 2">DSM 14552</strain>
    </source>
</reference>
<name>A0A7W6A1Q8_9SPHN</name>
<dbReference type="RefSeq" id="WP_183615074.1">
    <property type="nucleotide sequence ID" value="NZ_JACICY010000017.1"/>
</dbReference>
<gene>
    <name evidence="1" type="ORF">GGQ88_003906</name>
</gene>
<keyword evidence="2" id="KW-1185">Reference proteome</keyword>
<accession>A0A7W6A1Q8</accession>
<evidence type="ECO:0008006" key="3">
    <source>
        <dbReference type="Google" id="ProtNLM"/>
    </source>
</evidence>
<sequence length="440" mass="47654">MSITFPRKFAIGGVPVTNIKEGLKSLSRTSDPGSFVGLRSVFPTLIHGSHALEIASLLGLLDDERSELTPTGRAVAHSRSVVKTELTKARAVLDQLLARFEAINADPDRLISINRVYLYGSVMRGDPLVGDIDLEIEASRGPAYANDLQAYLRGCLAFVRQFAPNYVPPVYMAESGKAMDHLIFGTRRAPILKGAMINGRNLSTIPAPCQLIYTIQNGIDLNAPFLKTHPDYDPAIETTHEVPHLASIEVPAFGVPEPVDARFIAKFHPSGRIAAHDFASPTSNLLARLLRVYERQSSTLKVHVSGDTLDPAFAKRSGLTDDLSPKGTIVLTAETDRSELRSFMKIERKVAMIDAMLTVDLKVGDLATLQRRRSDEAHANCLAVVAATIHMADRFHAVALNQAGNNYPIEATVTTASSVPDAIGPLIQQFDSGLSGSIDS</sequence>
<dbReference type="Proteomes" id="UP000562395">
    <property type="component" value="Unassembled WGS sequence"/>
</dbReference>
<protein>
    <recommendedName>
        <fullName evidence="3">Nucleotidyltransferase</fullName>
    </recommendedName>
</protein>
<organism evidence="1 2">
    <name type="scientific">Novosphingobium hassiacum</name>
    <dbReference type="NCBI Taxonomy" id="173676"/>
    <lineage>
        <taxon>Bacteria</taxon>
        <taxon>Pseudomonadati</taxon>
        <taxon>Pseudomonadota</taxon>
        <taxon>Alphaproteobacteria</taxon>
        <taxon>Sphingomonadales</taxon>
        <taxon>Sphingomonadaceae</taxon>
        <taxon>Novosphingobium</taxon>
    </lineage>
</organism>
<proteinExistence type="predicted"/>
<dbReference type="AlphaFoldDB" id="A0A7W6A1Q8"/>
<evidence type="ECO:0000313" key="2">
    <source>
        <dbReference type="Proteomes" id="UP000562395"/>
    </source>
</evidence>
<evidence type="ECO:0000313" key="1">
    <source>
        <dbReference type="EMBL" id="MBB3862604.1"/>
    </source>
</evidence>
<dbReference type="EMBL" id="JACICY010000017">
    <property type="protein sequence ID" value="MBB3862604.1"/>
    <property type="molecule type" value="Genomic_DNA"/>
</dbReference>